<dbReference type="GO" id="GO:0005886">
    <property type="term" value="C:plasma membrane"/>
    <property type="evidence" value="ECO:0007669"/>
    <property type="project" value="UniProtKB-SubCell"/>
</dbReference>
<keyword evidence="3" id="KW-1003">Cell membrane</keyword>
<proteinExistence type="predicted"/>
<dbReference type="InterPro" id="IPR004680">
    <property type="entry name" value="Cit_transptr-like_dom"/>
</dbReference>
<dbReference type="Pfam" id="PF03600">
    <property type="entry name" value="CitMHS"/>
    <property type="match status" value="1"/>
</dbReference>
<keyword evidence="6 7" id="KW-0472">Membrane</keyword>
<feature type="transmembrane region" description="Helical" evidence="7">
    <location>
        <begin position="178"/>
        <end position="197"/>
    </location>
</feature>
<evidence type="ECO:0000313" key="9">
    <source>
        <dbReference type="EMBL" id="SPD31550.1"/>
    </source>
</evidence>
<dbReference type="GO" id="GO:0055085">
    <property type="term" value="P:transmembrane transport"/>
    <property type="evidence" value="ECO:0007669"/>
    <property type="project" value="InterPro"/>
</dbReference>
<feature type="transmembrane region" description="Helical" evidence="7">
    <location>
        <begin position="7"/>
        <end position="25"/>
    </location>
</feature>
<feature type="transmembrane region" description="Helical" evidence="7">
    <location>
        <begin position="278"/>
        <end position="297"/>
    </location>
</feature>
<evidence type="ECO:0000259" key="8">
    <source>
        <dbReference type="Pfam" id="PF03600"/>
    </source>
</evidence>
<gene>
    <name evidence="9" type="ORF">FSB_LOCUS59432</name>
</gene>
<dbReference type="EMBL" id="OIVN01006367">
    <property type="protein sequence ID" value="SPD31550.1"/>
    <property type="molecule type" value="Genomic_DNA"/>
</dbReference>
<evidence type="ECO:0000256" key="1">
    <source>
        <dbReference type="ARBA" id="ARBA00004651"/>
    </source>
</evidence>
<accession>A0A2N9J4U1</accession>
<feature type="transmembrane region" description="Helical" evidence="7">
    <location>
        <begin position="58"/>
        <end position="77"/>
    </location>
</feature>
<keyword evidence="2" id="KW-0813">Transport</keyword>
<reference evidence="9" key="1">
    <citation type="submission" date="2018-02" db="EMBL/GenBank/DDBJ databases">
        <authorList>
            <person name="Cohen D.B."/>
            <person name="Kent A.D."/>
        </authorList>
    </citation>
    <scope>NUCLEOTIDE SEQUENCE</scope>
</reference>
<evidence type="ECO:0000256" key="7">
    <source>
        <dbReference type="SAM" id="Phobius"/>
    </source>
</evidence>
<name>A0A2N9J4U1_FAGSY</name>
<evidence type="ECO:0000256" key="5">
    <source>
        <dbReference type="ARBA" id="ARBA00022989"/>
    </source>
</evidence>
<keyword evidence="5 7" id="KW-1133">Transmembrane helix</keyword>
<dbReference type="AlphaFoldDB" id="A0A2N9J4U1"/>
<evidence type="ECO:0000256" key="4">
    <source>
        <dbReference type="ARBA" id="ARBA00022692"/>
    </source>
</evidence>
<feature type="transmembrane region" description="Helical" evidence="7">
    <location>
        <begin position="31"/>
        <end position="51"/>
    </location>
</feature>
<protein>
    <recommendedName>
        <fullName evidence="8">Citrate transporter-like domain-containing protein</fullName>
    </recommendedName>
</protein>
<sequence length="335" mass="36437">MAILVKVILGSISFVIFWVLAVLPSVPFLPIGSTAGSLLGAMLMVIFQVITADEAYEAINLPILGLLFGTMVVSTYLEKADAFKYLGRLLSWKCRGAKDLICRICLISAISSAFFTNDTSCMVLTEFVLKIAKQHKLPPHPFLLALASSANIVSSATLIGNPQNLVIAAQSNISFGDFLLGMLPAAIVGVFVLLLMLGHKNYYVVAEDDVRSHQFLPATMPQFNNGNMHDSLTAAVNSSYVVTLRSLVHSSESERPGVIPNGALESTRTTTSLRWKMIFWKSCVYLITIGMLISLLMGENMSWTSITAALALMVLDFKDAQPCLEKVISACLKLH</sequence>
<evidence type="ECO:0000256" key="2">
    <source>
        <dbReference type="ARBA" id="ARBA00022448"/>
    </source>
</evidence>
<dbReference type="PANTHER" id="PTHR43302:SF15">
    <property type="entry name" value="SILICON EFFLUX TRANSPORTER LSI2"/>
    <property type="match status" value="1"/>
</dbReference>
<organism evidence="9">
    <name type="scientific">Fagus sylvatica</name>
    <name type="common">Beechnut</name>
    <dbReference type="NCBI Taxonomy" id="28930"/>
    <lineage>
        <taxon>Eukaryota</taxon>
        <taxon>Viridiplantae</taxon>
        <taxon>Streptophyta</taxon>
        <taxon>Embryophyta</taxon>
        <taxon>Tracheophyta</taxon>
        <taxon>Spermatophyta</taxon>
        <taxon>Magnoliopsida</taxon>
        <taxon>eudicotyledons</taxon>
        <taxon>Gunneridae</taxon>
        <taxon>Pentapetalae</taxon>
        <taxon>rosids</taxon>
        <taxon>fabids</taxon>
        <taxon>Fagales</taxon>
        <taxon>Fagaceae</taxon>
        <taxon>Fagus</taxon>
    </lineage>
</organism>
<evidence type="ECO:0000256" key="6">
    <source>
        <dbReference type="ARBA" id="ARBA00023136"/>
    </source>
</evidence>
<dbReference type="PANTHER" id="PTHR43302">
    <property type="entry name" value="TRANSPORTER ARSB-RELATED"/>
    <property type="match status" value="1"/>
</dbReference>
<evidence type="ECO:0000256" key="3">
    <source>
        <dbReference type="ARBA" id="ARBA00022475"/>
    </source>
</evidence>
<feature type="domain" description="Citrate transporter-like" evidence="8">
    <location>
        <begin position="22"/>
        <end position="327"/>
    </location>
</feature>
<keyword evidence="4 7" id="KW-0812">Transmembrane</keyword>
<comment type="subcellular location">
    <subcellularLocation>
        <location evidence="1">Cell membrane</location>
        <topology evidence="1">Multi-pass membrane protein</topology>
    </subcellularLocation>
</comment>